<protein>
    <submittedName>
        <fullName evidence="1">Uncharacterized protein</fullName>
    </submittedName>
</protein>
<gene>
    <name evidence="1" type="ORF">NQ315_012757</name>
</gene>
<dbReference type="EMBL" id="JANEYG010000153">
    <property type="protein sequence ID" value="KAJ8911946.1"/>
    <property type="molecule type" value="Genomic_DNA"/>
</dbReference>
<comment type="caution">
    <text evidence="1">The sequence shown here is derived from an EMBL/GenBank/DDBJ whole genome shotgun (WGS) entry which is preliminary data.</text>
</comment>
<sequence length="163" mass="18909">MQRNAAIPRIETVDELEAEVITLDTDIHTAVKRSTTETVETFLQDYVEELFHATKRLIRACQTAGRRAMRVRATLDKHFQKRWKMHTEWLNYKQDRNVWKAQKILRKNRKTIPSNHGEKRIARSNNEKAEALSAAAAWSCNAAKTSKAKTKITRKRSSVEFEG</sequence>
<dbReference type="Proteomes" id="UP001159042">
    <property type="component" value="Unassembled WGS sequence"/>
</dbReference>
<reference evidence="1 2" key="1">
    <citation type="journal article" date="2023" name="Insect Mol. Biol.">
        <title>Genome sequencing provides insights into the evolution of gene families encoding plant cell wall-degrading enzymes in longhorned beetles.</title>
        <authorList>
            <person name="Shin N.R."/>
            <person name="Okamura Y."/>
            <person name="Kirsch R."/>
            <person name="Pauchet Y."/>
        </authorList>
    </citation>
    <scope>NUCLEOTIDE SEQUENCE [LARGE SCALE GENOMIC DNA]</scope>
    <source>
        <strain evidence="1">EAD_L_NR</strain>
    </source>
</reference>
<accession>A0AAV8VD15</accession>
<organism evidence="1 2">
    <name type="scientific">Exocentrus adspersus</name>
    <dbReference type="NCBI Taxonomy" id="1586481"/>
    <lineage>
        <taxon>Eukaryota</taxon>
        <taxon>Metazoa</taxon>
        <taxon>Ecdysozoa</taxon>
        <taxon>Arthropoda</taxon>
        <taxon>Hexapoda</taxon>
        <taxon>Insecta</taxon>
        <taxon>Pterygota</taxon>
        <taxon>Neoptera</taxon>
        <taxon>Endopterygota</taxon>
        <taxon>Coleoptera</taxon>
        <taxon>Polyphaga</taxon>
        <taxon>Cucujiformia</taxon>
        <taxon>Chrysomeloidea</taxon>
        <taxon>Cerambycidae</taxon>
        <taxon>Lamiinae</taxon>
        <taxon>Acanthocinini</taxon>
        <taxon>Exocentrus</taxon>
    </lineage>
</organism>
<name>A0AAV8VD15_9CUCU</name>
<keyword evidence="2" id="KW-1185">Reference proteome</keyword>
<dbReference type="AlphaFoldDB" id="A0AAV8VD15"/>
<proteinExistence type="predicted"/>
<evidence type="ECO:0000313" key="2">
    <source>
        <dbReference type="Proteomes" id="UP001159042"/>
    </source>
</evidence>
<evidence type="ECO:0000313" key="1">
    <source>
        <dbReference type="EMBL" id="KAJ8911946.1"/>
    </source>
</evidence>